<gene>
    <name evidence="3" type="ORF">DKK76_08430</name>
    <name evidence="2" type="ORF">FPB0191_01782</name>
</gene>
<keyword evidence="1" id="KW-0472">Membrane</keyword>
<protein>
    <submittedName>
        <fullName evidence="3">DUF1145 domain-containing protein</fullName>
    </submittedName>
    <submittedName>
        <fullName evidence="2">Putative membrane protein</fullName>
    </submittedName>
</protein>
<accession>A0A0A7S2B8</accession>
<reference evidence="2 4" key="1">
    <citation type="journal article" date="2014" name="Appl. Environ. Microbiol.">
        <title>Gut symbionts from distinct hosts exhibit genotoxic activity via divergent colibactin biosynthetic pathways.</title>
        <authorList>
            <person name="Engel P."/>
            <person name="Vizcaino M.I."/>
            <person name="Crawford J.M."/>
        </authorList>
    </citation>
    <scope>NUCLEOTIDE SEQUENCE [LARGE SCALE GENOMIC DNA]</scope>
    <source>
        <strain evidence="2 4">PEB0191</strain>
    </source>
</reference>
<feature type="transmembrane region" description="Helical" evidence="1">
    <location>
        <begin position="34"/>
        <end position="51"/>
    </location>
</feature>
<dbReference type="AlphaFoldDB" id="A0A0A7S2B8"/>
<dbReference type="RefSeq" id="WP_039105413.1">
    <property type="nucleotide sequence ID" value="NZ_CAMKYU010000013.1"/>
</dbReference>
<reference evidence="3 5" key="2">
    <citation type="submission" date="2018-05" db="EMBL/GenBank/DDBJ databases">
        <title>Reference genomes for bee gut microbiota database.</title>
        <authorList>
            <person name="Ellegaard K.M."/>
        </authorList>
    </citation>
    <scope>NUCLEOTIDE SEQUENCE [LARGE SCALE GENOMIC DNA]</scope>
    <source>
        <strain evidence="3 5">ESL0167</strain>
    </source>
</reference>
<dbReference type="HOGENOM" id="CLU_159241_0_0_6"/>
<evidence type="ECO:0000313" key="2">
    <source>
        <dbReference type="EMBL" id="AJA45598.1"/>
    </source>
</evidence>
<name>A0A0A7S2B8_FRIPE</name>
<dbReference type="OrthoDB" id="7062339at2"/>
<dbReference type="Proteomes" id="UP000247838">
    <property type="component" value="Unassembled WGS sequence"/>
</dbReference>
<keyword evidence="1" id="KW-0812">Transmembrane</keyword>
<organism evidence="2 4">
    <name type="scientific">Frischella perrara</name>
    <dbReference type="NCBI Taxonomy" id="1267021"/>
    <lineage>
        <taxon>Bacteria</taxon>
        <taxon>Pseudomonadati</taxon>
        <taxon>Pseudomonadota</taxon>
        <taxon>Gammaproteobacteria</taxon>
        <taxon>Orbales</taxon>
        <taxon>Orbaceae</taxon>
        <taxon>Frischella</taxon>
    </lineage>
</organism>
<keyword evidence="4" id="KW-1185">Reference proteome</keyword>
<dbReference type="EMBL" id="QGLM01000017">
    <property type="protein sequence ID" value="PXY95008.1"/>
    <property type="molecule type" value="Genomic_DNA"/>
</dbReference>
<proteinExistence type="predicted"/>
<keyword evidence="1" id="KW-1133">Transmembrane helix</keyword>
<dbReference type="STRING" id="1267021.FPB0191_01782"/>
<sequence length="86" mass="10042">MFILIGKIAYLFIWLFLLFNLVHPYPAPANIIAYVSLATFIILHGLQACLLNATLTNHEKKQYPYRILKIFLFGIFEALSWKQNKQ</sequence>
<evidence type="ECO:0000313" key="3">
    <source>
        <dbReference type="EMBL" id="PXY95008.1"/>
    </source>
</evidence>
<dbReference type="PANTHER" id="PTHR38775">
    <property type="entry name" value="INNER MEMBRANE PROTEIN-RELATED"/>
    <property type="match status" value="1"/>
</dbReference>
<dbReference type="PANTHER" id="PTHR38775:SF1">
    <property type="entry name" value="INNER MEMBRANE PROTEIN"/>
    <property type="match status" value="1"/>
</dbReference>
<dbReference type="Pfam" id="PF06611">
    <property type="entry name" value="DUF1145"/>
    <property type="match status" value="1"/>
</dbReference>
<dbReference type="EMBL" id="CP009056">
    <property type="protein sequence ID" value="AJA45598.1"/>
    <property type="molecule type" value="Genomic_DNA"/>
</dbReference>
<evidence type="ECO:0000256" key="1">
    <source>
        <dbReference type="SAM" id="Phobius"/>
    </source>
</evidence>
<dbReference type="InterPro" id="IPR009525">
    <property type="entry name" value="DUF1145"/>
</dbReference>
<dbReference type="KEGG" id="fpp:FPB0191_01782"/>
<dbReference type="Proteomes" id="UP000030901">
    <property type="component" value="Chromosome"/>
</dbReference>
<evidence type="ECO:0000313" key="4">
    <source>
        <dbReference type="Proteomes" id="UP000030901"/>
    </source>
</evidence>
<evidence type="ECO:0000313" key="5">
    <source>
        <dbReference type="Proteomes" id="UP000247838"/>
    </source>
</evidence>